<comment type="subcellular location">
    <subcellularLocation>
        <location evidence="1 9">Cell inner membrane</location>
        <topology evidence="1 9">Single-pass membrane protein</topology>
    </subcellularLocation>
</comment>
<dbReference type="EMBL" id="SRXU01000003">
    <property type="protein sequence ID" value="TGX43176.1"/>
    <property type="molecule type" value="Genomic_DNA"/>
</dbReference>
<evidence type="ECO:0000256" key="9">
    <source>
        <dbReference type="RuleBase" id="RU368030"/>
    </source>
</evidence>
<comment type="caution">
    <text evidence="11">The sequence shown here is derived from an EMBL/GenBank/DDBJ whole genome shotgun (WGS) entry which is preliminary data.</text>
</comment>
<dbReference type="InterPro" id="IPR010052">
    <property type="entry name" value="T2SS_protein-GspI"/>
</dbReference>
<evidence type="ECO:0000256" key="7">
    <source>
        <dbReference type="ARBA" id="ARBA00022989"/>
    </source>
</evidence>
<dbReference type="GO" id="GO:0015627">
    <property type="term" value="C:type II protein secretion system complex"/>
    <property type="evidence" value="ECO:0007669"/>
    <property type="project" value="UniProtKB-UniRule"/>
</dbReference>
<dbReference type="PANTHER" id="PTHR38779">
    <property type="entry name" value="TYPE II SECRETION SYSTEM PROTEIN I-RELATED"/>
    <property type="match status" value="1"/>
</dbReference>
<comment type="function">
    <text evidence="9">Component of the type II secretion system required for the energy-dependent secretion of extracellular factors such as proteases and toxins from the periplasm.</text>
</comment>
<evidence type="ECO:0000313" key="12">
    <source>
        <dbReference type="Proteomes" id="UP000309848"/>
    </source>
</evidence>
<evidence type="ECO:0000256" key="6">
    <source>
        <dbReference type="ARBA" id="ARBA00022692"/>
    </source>
</evidence>
<evidence type="ECO:0000256" key="1">
    <source>
        <dbReference type="ARBA" id="ARBA00004377"/>
    </source>
</evidence>
<dbReference type="GO" id="GO:0005886">
    <property type="term" value="C:plasma membrane"/>
    <property type="evidence" value="ECO:0007669"/>
    <property type="project" value="UniProtKB-SubCell"/>
</dbReference>
<comment type="subunit">
    <text evidence="9">Type II secretion is composed of four main components: the outer membrane complex, the inner membrane complex, the cytoplasmic secretion ATPase and the periplasm-spanning pseudopilus.</text>
</comment>
<dbReference type="InterPro" id="IPR012902">
    <property type="entry name" value="N_methyl_site"/>
</dbReference>
<dbReference type="SUPFAM" id="SSF54523">
    <property type="entry name" value="Pili subunits"/>
    <property type="match status" value="1"/>
</dbReference>
<evidence type="ECO:0000259" key="10">
    <source>
        <dbReference type="Pfam" id="PF02501"/>
    </source>
</evidence>
<dbReference type="AlphaFoldDB" id="A0A4S1WPK1"/>
<name>A0A4S1WPK1_9SPHN</name>
<dbReference type="Pfam" id="PF07963">
    <property type="entry name" value="N_methyl"/>
    <property type="match status" value="1"/>
</dbReference>
<dbReference type="OrthoDB" id="7778772at2"/>
<evidence type="ECO:0000256" key="5">
    <source>
        <dbReference type="ARBA" id="ARBA00022519"/>
    </source>
</evidence>
<comment type="PTM">
    <text evidence="9">Cleaved by prepilin peptidase.</text>
</comment>
<dbReference type="PROSITE" id="PS00409">
    <property type="entry name" value="PROKAR_NTER_METHYL"/>
    <property type="match status" value="1"/>
</dbReference>
<keyword evidence="5 9" id="KW-0997">Cell inner membrane</keyword>
<evidence type="ECO:0000256" key="4">
    <source>
        <dbReference type="ARBA" id="ARBA00022481"/>
    </source>
</evidence>
<dbReference type="InterPro" id="IPR045584">
    <property type="entry name" value="Pilin-like"/>
</dbReference>
<sequence>MRSVLLRKQEPRVAGDPLAAPGSCFRRSAGAGEQGFSLIEALVALAVLAIATVGLMRTVESHIDSTRGVERRTAAMWVAENRLAELEAKAPTADADQIEMLGEQWRVAVARSGTDDPEIQRIRIKVFAARETTPLASLDGFVDGRRG</sequence>
<accession>A0A4S1WPK1</accession>
<keyword evidence="4 9" id="KW-0488">Methylation</keyword>
<gene>
    <name evidence="11" type="primary">gspI</name>
    <name evidence="11" type="ORF">E5A74_08340</name>
</gene>
<dbReference type="Gene3D" id="3.30.1300.30">
    <property type="entry name" value="GSPII I/J protein-like"/>
    <property type="match status" value="1"/>
</dbReference>
<keyword evidence="7" id="KW-1133">Transmembrane helix</keyword>
<organism evidence="11 12">
    <name type="scientific">Sphingomonas naasensis</name>
    <dbReference type="NCBI Taxonomy" id="1344951"/>
    <lineage>
        <taxon>Bacteria</taxon>
        <taxon>Pseudomonadati</taxon>
        <taxon>Pseudomonadota</taxon>
        <taxon>Alphaproteobacteria</taxon>
        <taxon>Sphingomonadales</taxon>
        <taxon>Sphingomonadaceae</taxon>
        <taxon>Sphingomonas</taxon>
    </lineage>
</organism>
<protein>
    <recommendedName>
        <fullName evidence="9">Type II secretion system protein I</fullName>
        <shortName evidence="9">T2SS minor pseudopilin I</shortName>
    </recommendedName>
</protein>
<feature type="domain" description="Type II secretion system protein GspI C-terminal" evidence="10">
    <location>
        <begin position="70"/>
        <end position="142"/>
    </location>
</feature>
<keyword evidence="6" id="KW-0812">Transmembrane</keyword>
<proteinExistence type="inferred from homology"/>
<dbReference type="InterPro" id="IPR003413">
    <property type="entry name" value="T2SS_GspI_C"/>
</dbReference>
<comment type="similarity">
    <text evidence="2 9">Belongs to the GSP I family.</text>
</comment>
<dbReference type="GO" id="GO:0015628">
    <property type="term" value="P:protein secretion by the type II secretion system"/>
    <property type="evidence" value="ECO:0007669"/>
    <property type="project" value="UniProtKB-UniRule"/>
</dbReference>
<evidence type="ECO:0000256" key="8">
    <source>
        <dbReference type="ARBA" id="ARBA00023136"/>
    </source>
</evidence>
<dbReference type="Proteomes" id="UP000309848">
    <property type="component" value="Unassembled WGS sequence"/>
</dbReference>
<keyword evidence="12" id="KW-1185">Reference proteome</keyword>
<keyword evidence="3" id="KW-1003">Cell membrane</keyword>
<evidence type="ECO:0000256" key="2">
    <source>
        <dbReference type="ARBA" id="ARBA00008358"/>
    </source>
</evidence>
<evidence type="ECO:0000256" key="3">
    <source>
        <dbReference type="ARBA" id="ARBA00022475"/>
    </source>
</evidence>
<dbReference type="NCBIfam" id="TIGR01707">
    <property type="entry name" value="gspI"/>
    <property type="match status" value="1"/>
</dbReference>
<keyword evidence="8" id="KW-0472">Membrane</keyword>
<dbReference type="NCBIfam" id="TIGR02532">
    <property type="entry name" value="IV_pilin_GFxxxE"/>
    <property type="match status" value="1"/>
</dbReference>
<dbReference type="Pfam" id="PF02501">
    <property type="entry name" value="T2SSI"/>
    <property type="match status" value="1"/>
</dbReference>
<reference evidence="11 12" key="1">
    <citation type="submission" date="2019-04" db="EMBL/GenBank/DDBJ databases">
        <title>Sphingomonas psychrotolerans sp. nov., isolated from soil in the Tianshan Mountains, Xinjiang, China.</title>
        <authorList>
            <person name="Luo Y."/>
            <person name="Sheng H."/>
        </authorList>
    </citation>
    <scope>NUCLEOTIDE SEQUENCE [LARGE SCALE GENOMIC DNA]</scope>
    <source>
        <strain evidence="11 12">KIS18-15</strain>
    </source>
</reference>
<evidence type="ECO:0000313" key="11">
    <source>
        <dbReference type="EMBL" id="TGX43176.1"/>
    </source>
</evidence>
<dbReference type="RefSeq" id="WP_135983829.1">
    <property type="nucleotide sequence ID" value="NZ_JAASQM010000002.1"/>
</dbReference>
<dbReference type="PANTHER" id="PTHR38779:SF2">
    <property type="entry name" value="TYPE II SECRETION SYSTEM PROTEIN I-RELATED"/>
    <property type="match status" value="1"/>
</dbReference>